<dbReference type="Gene3D" id="3.40.50.1820">
    <property type="entry name" value="alpha/beta hydrolase"/>
    <property type="match status" value="1"/>
</dbReference>
<gene>
    <name evidence="1" type="ORF">CR162_17380</name>
</gene>
<sequence length="449" mass="49353">MTSVTLAKQPAARPGLLIDTGRVAALYQKGEGETLLVSFAPRQERPSIWGQGFLSRFGVSLLGLADYHASWFPERDMAQVLPALEAVLASHRRVVLYGFSMGAYAALKYGARLRADVTLAFSPQFSIEPGQVGHFDHRRSRLFFRPELHDGMRVTPGDMAGQVLLFLDPLFREDARHAALIGEAGPVARVPTPFSRHDSIRFAVNAGLVERLLREALGQGGVDEGRARRLRRERRLLCPDYARSVAELLDRRFGPEAGLWLLEHALAAGNDAPALHLERAQRLLDEARVAEAEAALSPLPDELKPAQQAVLADVLRRLALHTGQDAPDPPGFPAGDPLWAETAAFIRQRRLPGEWVLAPRAFASLLDDCVSALPEDVAPDWTVLRKSAMAGLGHPRLRDLARNATPVFANAEFVVWVRQPGFGMVDLRGTPEVRAMLRDVEGMWGFHGG</sequence>
<name>A0A2C7A7N8_9PROT</name>
<evidence type="ECO:0000313" key="1">
    <source>
        <dbReference type="EMBL" id="PHK93643.1"/>
    </source>
</evidence>
<proteinExistence type="predicted"/>
<evidence type="ECO:0008006" key="3">
    <source>
        <dbReference type="Google" id="ProtNLM"/>
    </source>
</evidence>
<dbReference type="EMBL" id="PDNU01000038">
    <property type="protein sequence ID" value="PHK93643.1"/>
    <property type="molecule type" value="Genomic_DNA"/>
</dbReference>
<dbReference type="AlphaFoldDB" id="A0A2C7A7N8"/>
<comment type="caution">
    <text evidence="1">The sequence shown here is derived from an EMBL/GenBank/DDBJ whole genome shotgun (WGS) entry which is preliminary data.</text>
</comment>
<protein>
    <recommendedName>
        <fullName evidence="3">Alpha/beta hydrolase</fullName>
    </recommendedName>
</protein>
<dbReference type="OrthoDB" id="7247356at2"/>
<evidence type="ECO:0000313" key="2">
    <source>
        <dbReference type="Proteomes" id="UP000223527"/>
    </source>
</evidence>
<dbReference type="RefSeq" id="WP_099096805.1">
    <property type="nucleotide sequence ID" value="NZ_PDNU01000038.1"/>
</dbReference>
<organism evidence="1 2">
    <name type="scientific">Teichococcus rhizosphaerae</name>
    <dbReference type="NCBI Taxonomy" id="1335062"/>
    <lineage>
        <taxon>Bacteria</taxon>
        <taxon>Pseudomonadati</taxon>
        <taxon>Pseudomonadota</taxon>
        <taxon>Alphaproteobacteria</taxon>
        <taxon>Acetobacterales</taxon>
        <taxon>Roseomonadaceae</taxon>
        <taxon>Roseomonas</taxon>
    </lineage>
</organism>
<dbReference type="SUPFAM" id="SSF53474">
    <property type="entry name" value="alpha/beta-Hydrolases"/>
    <property type="match status" value="1"/>
</dbReference>
<accession>A0A2C7A7N8</accession>
<dbReference type="Proteomes" id="UP000223527">
    <property type="component" value="Unassembled WGS sequence"/>
</dbReference>
<reference evidence="1 2" key="1">
    <citation type="submission" date="2017-10" db="EMBL/GenBank/DDBJ databases">
        <authorList>
            <person name="Banno H."/>
            <person name="Chua N.-H."/>
        </authorList>
    </citation>
    <scope>NUCLEOTIDE SEQUENCE [LARGE SCALE GENOMIC DNA]</scope>
    <source>
        <strain evidence="1 2">YW11</strain>
    </source>
</reference>
<keyword evidence="2" id="KW-1185">Reference proteome</keyword>
<dbReference type="InterPro" id="IPR029058">
    <property type="entry name" value="AB_hydrolase_fold"/>
</dbReference>